<dbReference type="STRING" id="554065.E1ZLS6"/>
<dbReference type="RefSeq" id="XP_005845419.1">
    <property type="nucleotide sequence ID" value="XM_005845357.1"/>
</dbReference>
<evidence type="ECO:0000256" key="1">
    <source>
        <dbReference type="SAM" id="MobiDB-lite"/>
    </source>
</evidence>
<dbReference type="Proteomes" id="UP000008141">
    <property type="component" value="Unassembled WGS sequence"/>
</dbReference>
<feature type="compositionally biased region" description="Basic and acidic residues" evidence="1">
    <location>
        <begin position="289"/>
        <end position="304"/>
    </location>
</feature>
<feature type="region of interest" description="Disordered" evidence="1">
    <location>
        <begin position="245"/>
        <end position="304"/>
    </location>
</feature>
<sequence>MARAKGSQSATAPAEDDVTISTFSESSKDMHVRVEKPAAGYLCTLSMFARVPLPPDQLFELLVSPDDCKRIFKSLKNVHHRRVLADDGHGNRTVEVDQTGSWRFLMFRGSFTVRMIVEQRRADRMIHFRLARSGFMRDFSGTWVVRPFGNTSLDQLVNRHNPTPLHRLQASRGRHKARRGGASGLRAVEQTLGLAGQQQESLVQLQQSIAPALAPPAAVTRLLQRIAAKQITKIMTDLQVEARRINSSSGSSSGGLLEAPEAAEQQGPAAGAKKGKKQQRQEQQQAADGRLDKKQLAAHVSDLR</sequence>
<keyword evidence="3" id="KW-1185">Reference proteome</keyword>
<reference evidence="2 3" key="1">
    <citation type="journal article" date="2010" name="Plant Cell">
        <title>The Chlorella variabilis NC64A genome reveals adaptation to photosymbiosis, coevolution with viruses, and cryptic sex.</title>
        <authorList>
            <person name="Blanc G."/>
            <person name="Duncan G."/>
            <person name="Agarkova I."/>
            <person name="Borodovsky M."/>
            <person name="Gurnon J."/>
            <person name="Kuo A."/>
            <person name="Lindquist E."/>
            <person name="Lucas S."/>
            <person name="Pangilinan J."/>
            <person name="Polle J."/>
            <person name="Salamov A."/>
            <person name="Terry A."/>
            <person name="Yamada T."/>
            <person name="Dunigan D.D."/>
            <person name="Grigoriev I.V."/>
            <person name="Claverie J.M."/>
            <person name="Van Etten J.L."/>
        </authorList>
    </citation>
    <scope>NUCLEOTIDE SEQUENCE [LARGE SCALE GENOMIC DNA]</scope>
    <source>
        <strain evidence="2 3">NC64A</strain>
    </source>
</reference>
<dbReference type="InParanoid" id="E1ZLS6"/>
<evidence type="ECO:0000313" key="3">
    <source>
        <dbReference type="Proteomes" id="UP000008141"/>
    </source>
</evidence>
<gene>
    <name evidence="2" type="ORF">CHLNCDRAFT_137004</name>
</gene>
<proteinExistence type="predicted"/>
<dbReference type="InterPro" id="IPR023393">
    <property type="entry name" value="START-like_dom_sf"/>
</dbReference>
<protein>
    <recommendedName>
        <fullName evidence="4">Coenzyme Q-binding protein COQ10 START domain-containing protein</fullName>
    </recommendedName>
</protein>
<accession>E1ZLS6</accession>
<name>E1ZLS6_CHLVA</name>
<dbReference type="KEGG" id="cvr:CHLNCDRAFT_137004"/>
<dbReference type="PANTHER" id="PTHR31385:SF1">
    <property type="entry name" value="PUTATIVE (DUF220)-RELATED"/>
    <property type="match status" value="1"/>
</dbReference>
<dbReference type="SUPFAM" id="SSF55961">
    <property type="entry name" value="Bet v1-like"/>
    <property type="match status" value="1"/>
</dbReference>
<feature type="compositionally biased region" description="Low complexity" evidence="1">
    <location>
        <begin position="247"/>
        <end position="272"/>
    </location>
</feature>
<dbReference type="OMA" id="PDIKERW"/>
<dbReference type="EMBL" id="GL433852">
    <property type="protein sequence ID" value="EFN53317.1"/>
    <property type="molecule type" value="Genomic_DNA"/>
</dbReference>
<dbReference type="FunCoup" id="E1ZLS6">
    <property type="interactions" value="320"/>
</dbReference>
<dbReference type="PANTHER" id="PTHR31385">
    <property type="entry name" value="PUTATIVE (DUF220)-RELATED"/>
    <property type="match status" value="1"/>
</dbReference>
<dbReference type="AlphaFoldDB" id="E1ZLS6"/>
<evidence type="ECO:0000313" key="2">
    <source>
        <dbReference type="EMBL" id="EFN53317.1"/>
    </source>
</evidence>
<dbReference type="OrthoDB" id="530906at2759"/>
<feature type="compositionally biased region" description="Polar residues" evidence="1">
    <location>
        <begin position="1"/>
        <end position="11"/>
    </location>
</feature>
<organism evidence="3">
    <name type="scientific">Chlorella variabilis</name>
    <name type="common">Green alga</name>
    <dbReference type="NCBI Taxonomy" id="554065"/>
    <lineage>
        <taxon>Eukaryota</taxon>
        <taxon>Viridiplantae</taxon>
        <taxon>Chlorophyta</taxon>
        <taxon>core chlorophytes</taxon>
        <taxon>Trebouxiophyceae</taxon>
        <taxon>Chlorellales</taxon>
        <taxon>Chlorellaceae</taxon>
        <taxon>Chlorella clade</taxon>
        <taxon>Chlorella</taxon>
    </lineage>
</organism>
<evidence type="ECO:0008006" key="4">
    <source>
        <dbReference type="Google" id="ProtNLM"/>
    </source>
</evidence>
<dbReference type="GeneID" id="17352595"/>
<feature type="region of interest" description="Disordered" evidence="1">
    <location>
        <begin position="1"/>
        <end position="20"/>
    </location>
</feature>
<dbReference type="Gene3D" id="3.30.530.20">
    <property type="match status" value="1"/>
</dbReference>